<keyword evidence="2" id="KW-1185">Reference proteome</keyword>
<evidence type="ECO:0000313" key="1">
    <source>
        <dbReference type="EMBL" id="KAJ8682550.1"/>
    </source>
</evidence>
<evidence type="ECO:0000313" key="2">
    <source>
        <dbReference type="Proteomes" id="UP001239111"/>
    </source>
</evidence>
<sequence>MLRHIILVGLITSAFATKLSYKNYKVYRIIPGSERDLKLLNKLEEKGFSYWRSPSRTMQSVDLMVAPEKFSYFEKFMGDHRMKFQLIVKDVQQLIDQENPPREKRSLYNNGTLNLNQYHTLDEMYKWFHDLEKRYPNKVEILVGGKSYDGLEIKGVHINHGADKPAIFLEGGIHAHEWISPATIICLTKWILKTTDYKIRQIIESYNWYMFPVVNPDGYVYTFEVDRFWRKNRSKNNSTECVGTDLNRNWNYHWDEAEMESQDPCSDSYKGSEPFSEIETSTLSQFIKSISEKIEFYIPFHSYGHYLLFPQSSTEKLQKTYKRYVS</sequence>
<name>A0ACC2PGK6_9HYME</name>
<comment type="caution">
    <text evidence="1">The sequence shown here is derived from an EMBL/GenBank/DDBJ whole genome shotgun (WGS) entry which is preliminary data.</text>
</comment>
<gene>
    <name evidence="1" type="ORF">QAD02_018342</name>
</gene>
<proteinExistence type="predicted"/>
<accession>A0ACC2PGK6</accession>
<dbReference type="EMBL" id="CM056741">
    <property type="protein sequence ID" value="KAJ8682550.1"/>
    <property type="molecule type" value="Genomic_DNA"/>
</dbReference>
<organism evidence="1 2">
    <name type="scientific">Eretmocerus hayati</name>
    <dbReference type="NCBI Taxonomy" id="131215"/>
    <lineage>
        <taxon>Eukaryota</taxon>
        <taxon>Metazoa</taxon>
        <taxon>Ecdysozoa</taxon>
        <taxon>Arthropoda</taxon>
        <taxon>Hexapoda</taxon>
        <taxon>Insecta</taxon>
        <taxon>Pterygota</taxon>
        <taxon>Neoptera</taxon>
        <taxon>Endopterygota</taxon>
        <taxon>Hymenoptera</taxon>
        <taxon>Apocrita</taxon>
        <taxon>Proctotrupomorpha</taxon>
        <taxon>Chalcidoidea</taxon>
        <taxon>Aphelinidae</taxon>
        <taxon>Aphelininae</taxon>
        <taxon>Eretmocerus</taxon>
    </lineage>
</organism>
<dbReference type="Proteomes" id="UP001239111">
    <property type="component" value="Chromosome 1"/>
</dbReference>
<protein>
    <submittedName>
        <fullName evidence="1">Uncharacterized protein</fullName>
    </submittedName>
</protein>
<reference evidence="1" key="1">
    <citation type="submission" date="2023-04" db="EMBL/GenBank/DDBJ databases">
        <title>A chromosome-level genome assembly of the parasitoid wasp Eretmocerus hayati.</title>
        <authorList>
            <person name="Zhong Y."/>
            <person name="Liu S."/>
            <person name="Liu Y."/>
        </authorList>
    </citation>
    <scope>NUCLEOTIDE SEQUENCE</scope>
    <source>
        <strain evidence="1">ZJU_SS_LIU_2023</strain>
    </source>
</reference>